<dbReference type="Pfam" id="PF01551">
    <property type="entry name" value="Peptidase_M23"/>
    <property type="match status" value="1"/>
</dbReference>
<dbReference type="SMART" id="SM01208">
    <property type="entry name" value="G5"/>
    <property type="match status" value="1"/>
</dbReference>
<feature type="domain" description="LysM" evidence="3">
    <location>
        <begin position="261"/>
        <end position="306"/>
    </location>
</feature>
<proteinExistence type="predicted"/>
<dbReference type="AlphaFoldDB" id="A0A6B8RVE4"/>
<dbReference type="PANTHER" id="PTHR21666:SF270">
    <property type="entry name" value="MUREIN HYDROLASE ACTIVATOR ENVC"/>
    <property type="match status" value="1"/>
</dbReference>
<sequence>MNFFKGAHKLRTKLQQWTTQTNTNIKKINWKENIQSKFRWMAVGNGPSLIKKHRMLMIKSVGSLGLIAAITVGGNHYVNANMVEVYHVYVDGKEAGSVSSPQLVDDFKVSKVKELKEKNPNVHMVVNIDAVTLKPERAFKIASEDTATLHNLDTMLTVRTLGIELVVDGKLIGTVRDKAEADAILDRIKAKYLPSKAKAAGKVGILSAQNKDASSDIVDVQVEKADFVQKVDINEVDIDANALMDPDKIVAKLETGDVQPKKYKVMDGDCVSCIAAKFDISPQLIYTNNPVLVEDDRLQIGQVLDLTLLEPTLSVRTVERVIENQEIQFETNYKLDDSMRAGIVKKTKSGVNGMKKVTIELTKLNGFMEDEKMLSEEVTVKPQAAEAIRGTKVILGEGTGKFAWPVVGSSLSSGFGTRWGVFHKGVDLTSGNRSILAADNGKVIYAGYKSDYGNHIIIDHLNGYKTLYGHLSKIGVTVGTTVEKGEKIGVMGSTGDSTGTHLHFEVRSDDSPQNPLKYLNR</sequence>
<dbReference type="Proteomes" id="UP000426246">
    <property type="component" value="Chromosome"/>
</dbReference>
<dbReference type="InterPro" id="IPR011098">
    <property type="entry name" value="G5_dom"/>
</dbReference>
<dbReference type="KEGG" id="ppsc:EHS13_35745"/>
<dbReference type="SUPFAM" id="SSF54106">
    <property type="entry name" value="LysM domain"/>
    <property type="match status" value="1"/>
</dbReference>
<evidence type="ECO:0000256" key="1">
    <source>
        <dbReference type="ARBA" id="ARBA00022729"/>
    </source>
</evidence>
<dbReference type="InterPro" id="IPR011055">
    <property type="entry name" value="Dup_hybrid_motif"/>
</dbReference>
<evidence type="ECO:0000313" key="5">
    <source>
        <dbReference type="Proteomes" id="UP000426246"/>
    </source>
</evidence>
<organism evidence="4 5">
    <name type="scientific">Paenibacillus psychroresistens</name>
    <dbReference type="NCBI Taxonomy" id="1778678"/>
    <lineage>
        <taxon>Bacteria</taxon>
        <taxon>Bacillati</taxon>
        <taxon>Bacillota</taxon>
        <taxon>Bacilli</taxon>
        <taxon>Bacillales</taxon>
        <taxon>Paenibacillaceae</taxon>
        <taxon>Paenibacillus</taxon>
    </lineage>
</organism>
<dbReference type="EMBL" id="CP034235">
    <property type="protein sequence ID" value="QGQ99842.1"/>
    <property type="molecule type" value="Genomic_DNA"/>
</dbReference>
<dbReference type="SUPFAM" id="SSF51261">
    <property type="entry name" value="Duplicated hybrid motif"/>
    <property type="match status" value="1"/>
</dbReference>
<evidence type="ECO:0000313" key="4">
    <source>
        <dbReference type="EMBL" id="QGQ99842.1"/>
    </source>
</evidence>
<gene>
    <name evidence="4" type="ORF">EHS13_35745</name>
</gene>
<name>A0A6B8RVE4_9BACL</name>
<dbReference type="CDD" id="cd12797">
    <property type="entry name" value="M23_peptidase"/>
    <property type="match status" value="1"/>
</dbReference>
<dbReference type="InterPro" id="IPR036779">
    <property type="entry name" value="LysM_dom_sf"/>
</dbReference>
<dbReference type="OrthoDB" id="9805799at2"/>
<reference evidence="5" key="1">
    <citation type="submission" date="2018-11" db="EMBL/GenBank/DDBJ databases">
        <title>Complete genome sequence of Paenibacillus sp. ML311-T8.</title>
        <authorList>
            <person name="Nam Y.-D."/>
            <person name="Kang J."/>
            <person name="Chung W.-H."/>
            <person name="Park Y.S."/>
        </authorList>
    </citation>
    <scope>NUCLEOTIDE SEQUENCE [LARGE SCALE GENOMIC DNA]</scope>
    <source>
        <strain evidence="5">ML311-T8</strain>
    </source>
</reference>
<dbReference type="Pfam" id="PF07501">
    <property type="entry name" value="G5"/>
    <property type="match status" value="1"/>
</dbReference>
<dbReference type="Gene3D" id="2.20.230.10">
    <property type="entry name" value="Resuscitation-promoting factor rpfb"/>
    <property type="match status" value="1"/>
</dbReference>
<dbReference type="InterPro" id="IPR016047">
    <property type="entry name" value="M23ase_b-sheet_dom"/>
</dbReference>
<keyword evidence="5" id="KW-1185">Reference proteome</keyword>
<evidence type="ECO:0000259" key="2">
    <source>
        <dbReference type="PROSITE" id="PS51109"/>
    </source>
</evidence>
<dbReference type="InterPro" id="IPR050570">
    <property type="entry name" value="Cell_wall_metabolism_enzyme"/>
</dbReference>
<dbReference type="Gene3D" id="3.10.350.10">
    <property type="entry name" value="LysM domain"/>
    <property type="match status" value="1"/>
</dbReference>
<dbReference type="PANTHER" id="PTHR21666">
    <property type="entry name" value="PEPTIDASE-RELATED"/>
    <property type="match status" value="1"/>
</dbReference>
<keyword evidence="1" id="KW-0732">Signal</keyword>
<dbReference type="Pfam" id="PF01476">
    <property type="entry name" value="LysM"/>
    <property type="match status" value="1"/>
</dbReference>
<dbReference type="InterPro" id="IPR018392">
    <property type="entry name" value="LysM"/>
</dbReference>
<dbReference type="CDD" id="cd00118">
    <property type="entry name" value="LysM"/>
    <property type="match status" value="1"/>
</dbReference>
<dbReference type="PROSITE" id="PS51109">
    <property type="entry name" value="G5"/>
    <property type="match status" value="1"/>
</dbReference>
<dbReference type="GO" id="GO:0004222">
    <property type="term" value="F:metalloendopeptidase activity"/>
    <property type="evidence" value="ECO:0007669"/>
    <property type="project" value="TreeGrafter"/>
</dbReference>
<dbReference type="PROSITE" id="PS51782">
    <property type="entry name" value="LYSM"/>
    <property type="match status" value="1"/>
</dbReference>
<accession>A0A6B8RVE4</accession>
<dbReference type="RefSeq" id="WP_155705110.1">
    <property type="nucleotide sequence ID" value="NZ_CP034235.1"/>
</dbReference>
<dbReference type="Gene3D" id="2.70.70.10">
    <property type="entry name" value="Glucose Permease (Domain IIA)"/>
    <property type="match status" value="1"/>
</dbReference>
<feature type="domain" description="G5" evidence="2">
    <location>
        <begin position="312"/>
        <end position="393"/>
    </location>
</feature>
<evidence type="ECO:0000259" key="3">
    <source>
        <dbReference type="PROSITE" id="PS51782"/>
    </source>
</evidence>
<protein>
    <submittedName>
        <fullName evidence="4">M23 family metallopeptidase</fullName>
    </submittedName>
</protein>